<dbReference type="Proteomes" id="UP001341281">
    <property type="component" value="Chromosome 07"/>
</dbReference>
<feature type="region of interest" description="Disordered" evidence="1">
    <location>
        <begin position="79"/>
        <end position="104"/>
    </location>
</feature>
<protein>
    <recommendedName>
        <fullName evidence="4">HMA domain-containing protein</fullName>
    </recommendedName>
</protein>
<proteinExistence type="predicted"/>
<name>A0AAQ3X5T6_PASNO</name>
<dbReference type="EMBL" id="CP144751">
    <property type="protein sequence ID" value="WVZ86046.1"/>
    <property type="molecule type" value="Genomic_DNA"/>
</dbReference>
<dbReference type="InterPro" id="IPR042885">
    <property type="entry name" value="HIPP47/16"/>
</dbReference>
<dbReference type="Gene3D" id="3.30.70.100">
    <property type="match status" value="1"/>
</dbReference>
<reference evidence="2 3" key="1">
    <citation type="submission" date="2024-02" db="EMBL/GenBank/DDBJ databases">
        <title>High-quality chromosome-scale genome assembly of Pensacola bahiagrass (Paspalum notatum Flugge var. saurae).</title>
        <authorList>
            <person name="Vega J.M."/>
            <person name="Podio M."/>
            <person name="Orjuela J."/>
            <person name="Siena L.A."/>
            <person name="Pessino S.C."/>
            <person name="Combes M.C."/>
            <person name="Mariac C."/>
            <person name="Albertini E."/>
            <person name="Pupilli F."/>
            <person name="Ortiz J.P.A."/>
            <person name="Leblanc O."/>
        </authorList>
    </citation>
    <scope>NUCLEOTIDE SEQUENCE [LARGE SCALE GENOMIC DNA]</scope>
    <source>
        <strain evidence="2">R1</strain>
        <tissue evidence="2">Leaf</tissue>
    </source>
</reference>
<dbReference type="PANTHER" id="PTHR46932:SF12">
    <property type="entry name" value="HEAVY METAL-ASSOCIATED ISOPRENYLATED PLANT PROTEIN 47"/>
    <property type="match status" value="1"/>
</dbReference>
<evidence type="ECO:0000256" key="1">
    <source>
        <dbReference type="SAM" id="MobiDB-lite"/>
    </source>
</evidence>
<accession>A0AAQ3X5T6</accession>
<gene>
    <name evidence="2" type="ORF">U9M48_032889</name>
</gene>
<evidence type="ECO:0008006" key="4">
    <source>
        <dbReference type="Google" id="ProtNLM"/>
    </source>
</evidence>
<evidence type="ECO:0000313" key="3">
    <source>
        <dbReference type="Proteomes" id="UP001341281"/>
    </source>
</evidence>
<organism evidence="2 3">
    <name type="scientific">Paspalum notatum var. saurae</name>
    <dbReference type="NCBI Taxonomy" id="547442"/>
    <lineage>
        <taxon>Eukaryota</taxon>
        <taxon>Viridiplantae</taxon>
        <taxon>Streptophyta</taxon>
        <taxon>Embryophyta</taxon>
        <taxon>Tracheophyta</taxon>
        <taxon>Spermatophyta</taxon>
        <taxon>Magnoliopsida</taxon>
        <taxon>Liliopsida</taxon>
        <taxon>Poales</taxon>
        <taxon>Poaceae</taxon>
        <taxon>PACMAD clade</taxon>
        <taxon>Panicoideae</taxon>
        <taxon>Andropogonodae</taxon>
        <taxon>Paspaleae</taxon>
        <taxon>Paspalinae</taxon>
        <taxon>Paspalum</taxon>
    </lineage>
</organism>
<sequence length="144" mass="15444">MTKTKIVIKVSMPCERCRSTAMAVAARADGVISMEVTGDKLEVVGDGVDAACLAICLRRKLKRHAEILLVEDVMNVKAKQPKQVTTTTTEKPAPKSSAPVLQPPPPGGYGYPCCYYYCHSQPPAPPPLAICHCEEEGPGSCTIM</sequence>
<dbReference type="PANTHER" id="PTHR46932">
    <property type="entry name" value="HEAVY METAL-ASSOCIATED ISOPRENYLATED PLANT PROTEIN 47"/>
    <property type="match status" value="1"/>
</dbReference>
<evidence type="ECO:0000313" key="2">
    <source>
        <dbReference type="EMBL" id="WVZ86046.1"/>
    </source>
</evidence>
<dbReference type="AlphaFoldDB" id="A0AAQ3X5T6"/>
<keyword evidence="3" id="KW-1185">Reference proteome</keyword>